<dbReference type="STRING" id="673862.BABL1_gene_958"/>
<dbReference type="Proteomes" id="UP000018769">
    <property type="component" value="Chromosome I"/>
</dbReference>
<accession>V6DFD7</accession>
<dbReference type="AlphaFoldDB" id="V6DFD7"/>
<protein>
    <submittedName>
        <fullName evidence="2">Predicted transporter</fullName>
    </submittedName>
</protein>
<feature type="transmembrane region" description="Helical" evidence="1">
    <location>
        <begin position="309"/>
        <end position="329"/>
    </location>
</feature>
<feature type="transmembrane region" description="Helical" evidence="1">
    <location>
        <begin position="125"/>
        <end position="141"/>
    </location>
</feature>
<feature type="transmembrane region" description="Helical" evidence="1">
    <location>
        <begin position="94"/>
        <end position="113"/>
    </location>
</feature>
<dbReference type="KEGG" id="dpb:BABL1_gene_958"/>
<feature type="transmembrane region" description="Helical" evidence="1">
    <location>
        <begin position="45"/>
        <end position="68"/>
    </location>
</feature>
<keyword evidence="3" id="KW-1185">Reference proteome</keyword>
<gene>
    <name evidence="2" type="ORF">BABL1_gene_958</name>
</gene>
<evidence type="ECO:0000313" key="3">
    <source>
        <dbReference type="Proteomes" id="UP000018769"/>
    </source>
</evidence>
<feature type="transmembrane region" description="Helical" evidence="1">
    <location>
        <begin position="344"/>
        <end position="361"/>
    </location>
</feature>
<reference evidence="2 3" key="1">
    <citation type="journal article" date="2015" name="Biol. Direct">
        <title>Babela massiliensis, a representative of a widespread bacterial phylum with unusual adaptations to parasitism in amoebae.</title>
        <authorList>
            <person name="Pagnier I."/>
            <person name="Yutin N."/>
            <person name="Croce O."/>
            <person name="Makarova K.S."/>
            <person name="Wolf Y.I."/>
            <person name="Benamar S."/>
            <person name="Raoult D."/>
            <person name="Koonin E.V."/>
            <person name="La Scola B."/>
        </authorList>
    </citation>
    <scope>NUCLEOTIDE SEQUENCE [LARGE SCALE GENOMIC DNA]</scope>
    <source>
        <strain evidence="3">BABL1</strain>
    </source>
</reference>
<feature type="transmembrane region" description="Helical" evidence="1">
    <location>
        <begin position="240"/>
        <end position="262"/>
    </location>
</feature>
<dbReference type="eggNOG" id="ENOG502ZG1E">
    <property type="taxonomic scope" value="Bacteria"/>
</dbReference>
<dbReference type="RefSeq" id="WP_023791168.1">
    <property type="nucleotide sequence ID" value="NC_023003.1"/>
</dbReference>
<keyword evidence="1" id="KW-0472">Membrane</keyword>
<feature type="transmembrane region" description="Helical" evidence="1">
    <location>
        <begin position="190"/>
        <end position="211"/>
    </location>
</feature>
<organism evidence="2 3">
    <name type="scientific">Candidatus Babela massiliensis</name>
    <dbReference type="NCBI Taxonomy" id="673862"/>
    <lineage>
        <taxon>Bacteria</taxon>
        <taxon>Candidatus Babelota</taxon>
        <taxon>Candidatus Babeliae</taxon>
        <taxon>Candidatus Babeliales</taxon>
        <taxon>Candidatus Babeliaceae</taxon>
        <taxon>Candidatus Babela</taxon>
    </lineage>
</organism>
<feature type="transmembrane region" description="Helical" evidence="1">
    <location>
        <begin position="161"/>
        <end position="183"/>
    </location>
</feature>
<evidence type="ECO:0000313" key="2">
    <source>
        <dbReference type="EMBL" id="CDK30264.1"/>
    </source>
</evidence>
<keyword evidence="1" id="KW-0812">Transmembrane</keyword>
<feature type="transmembrane region" description="Helical" evidence="1">
    <location>
        <begin position="396"/>
        <end position="422"/>
    </location>
</feature>
<feature type="transmembrane region" description="Helical" evidence="1">
    <location>
        <begin position="13"/>
        <end position="33"/>
    </location>
</feature>
<dbReference type="HOGENOM" id="CLU_605047_0_0_7"/>
<name>V6DFD7_9BACT</name>
<proteinExistence type="predicted"/>
<feature type="transmembrane region" description="Helical" evidence="1">
    <location>
        <begin position="373"/>
        <end position="390"/>
    </location>
</feature>
<evidence type="ECO:0000256" key="1">
    <source>
        <dbReference type="SAM" id="Phobius"/>
    </source>
</evidence>
<sequence length="452" mass="53825">MSNLPFNSRNNKFFISIYWNLFDSIVTQALLIIHNILLQKFIGTYFHGLFSITFSLFYLFVILLNLGLDYSLAIFIKDIVKDKQSLLHFIKYQIVPQIILISIFSLISSFIVIKYQNIIKTPFKDLINLNLIFTVALTFISESVKKTLRAFLQLVLMTKTTALVESIGMYFYIATVWTSYIINIDITLEYCWLILLIISILQVLILSYNLYKYYSNLQNNSKYIISYEYQELIKIRTFNWIFQMSAQLFNSNFFVPFCSLYLDLHKASYIKIYWSIAQWINSIINKNINISLAISFANFKDKYFNIFKYLSYIFYQILYSIIIILLINVNKIKFFIMDNDMQNHYIYIMIFIIFIEPFFNFYEKLFILEKRSISFSIFTVIYITTALLISKYMLNYFSISIILASIIILRLFTIISMSVTFLNQKNIYLDLKPHYKTIIFSLILALLYKFLY</sequence>
<keyword evidence="1" id="KW-1133">Transmembrane helix</keyword>
<feature type="transmembrane region" description="Helical" evidence="1">
    <location>
        <begin position="434"/>
        <end position="451"/>
    </location>
</feature>
<dbReference type="EMBL" id="HG793133">
    <property type="protein sequence ID" value="CDK30264.1"/>
    <property type="molecule type" value="Genomic_DNA"/>
</dbReference>